<dbReference type="PANTHER" id="PTHR33908">
    <property type="entry name" value="MANNOSYLTRANSFERASE YKCB-RELATED"/>
    <property type="match status" value="1"/>
</dbReference>
<feature type="transmembrane region" description="Helical" evidence="8">
    <location>
        <begin position="234"/>
        <end position="254"/>
    </location>
</feature>
<dbReference type="Pfam" id="PF13231">
    <property type="entry name" value="PMT_2"/>
    <property type="match status" value="1"/>
</dbReference>
<protein>
    <submittedName>
        <fullName evidence="10">Glycosyltransferase family 39 protein</fullName>
        <ecNumber evidence="10">2.4.-.-</ecNumber>
    </submittedName>
</protein>
<evidence type="ECO:0000313" key="10">
    <source>
        <dbReference type="EMBL" id="MBW4546069.1"/>
    </source>
</evidence>
<reference evidence="10" key="2">
    <citation type="journal article" date="2022" name="Microbiol. Resour. Announc.">
        <title>Metagenome Sequencing to Explore Phylogenomics of Terrestrial Cyanobacteria.</title>
        <authorList>
            <person name="Ward R.D."/>
            <person name="Stajich J.E."/>
            <person name="Johansen J.R."/>
            <person name="Huntemann M."/>
            <person name="Clum A."/>
            <person name="Foster B."/>
            <person name="Foster B."/>
            <person name="Roux S."/>
            <person name="Palaniappan K."/>
            <person name="Varghese N."/>
            <person name="Mukherjee S."/>
            <person name="Reddy T.B.K."/>
            <person name="Daum C."/>
            <person name="Copeland A."/>
            <person name="Chen I.A."/>
            <person name="Ivanova N.N."/>
            <person name="Kyrpides N.C."/>
            <person name="Shapiro N."/>
            <person name="Eloe-Fadrosh E.A."/>
            <person name="Pietrasiak N."/>
        </authorList>
    </citation>
    <scope>NUCLEOTIDE SEQUENCE</scope>
    <source>
        <strain evidence="10">CPER-KK1</strain>
    </source>
</reference>
<feature type="transmembrane region" description="Helical" evidence="8">
    <location>
        <begin position="117"/>
        <end position="134"/>
    </location>
</feature>
<feature type="transmembrane region" description="Helical" evidence="8">
    <location>
        <begin position="166"/>
        <end position="184"/>
    </location>
</feature>
<feature type="transmembrane region" description="Helical" evidence="8">
    <location>
        <begin position="196"/>
        <end position="222"/>
    </location>
</feature>
<proteinExistence type="predicted"/>
<keyword evidence="5 8" id="KW-0812">Transmembrane</keyword>
<feature type="transmembrane region" description="Helical" evidence="8">
    <location>
        <begin position="7"/>
        <end position="25"/>
    </location>
</feature>
<dbReference type="GO" id="GO:0009103">
    <property type="term" value="P:lipopolysaccharide biosynthetic process"/>
    <property type="evidence" value="ECO:0007669"/>
    <property type="project" value="UniProtKB-ARBA"/>
</dbReference>
<reference evidence="10" key="1">
    <citation type="submission" date="2021-05" db="EMBL/GenBank/DDBJ databases">
        <authorList>
            <person name="Pietrasiak N."/>
            <person name="Ward R."/>
            <person name="Stajich J.E."/>
            <person name="Kurbessoian T."/>
        </authorList>
    </citation>
    <scope>NUCLEOTIDE SEQUENCE</scope>
    <source>
        <strain evidence="10">CPER-KK1</strain>
    </source>
</reference>
<comment type="subcellular location">
    <subcellularLocation>
        <location evidence="1">Cell membrane</location>
        <topology evidence="1">Multi-pass membrane protein</topology>
    </subcellularLocation>
</comment>
<dbReference type="GO" id="GO:0010041">
    <property type="term" value="P:response to iron(III) ion"/>
    <property type="evidence" value="ECO:0007669"/>
    <property type="project" value="TreeGrafter"/>
</dbReference>
<evidence type="ECO:0000256" key="3">
    <source>
        <dbReference type="ARBA" id="ARBA00022676"/>
    </source>
</evidence>
<evidence type="ECO:0000313" key="11">
    <source>
        <dbReference type="Proteomes" id="UP000753908"/>
    </source>
</evidence>
<evidence type="ECO:0000256" key="5">
    <source>
        <dbReference type="ARBA" id="ARBA00022692"/>
    </source>
</evidence>
<evidence type="ECO:0000256" key="2">
    <source>
        <dbReference type="ARBA" id="ARBA00022475"/>
    </source>
</evidence>
<keyword evidence="4 10" id="KW-0808">Transferase</keyword>
<keyword evidence="6 8" id="KW-1133">Transmembrane helix</keyword>
<evidence type="ECO:0000256" key="6">
    <source>
        <dbReference type="ARBA" id="ARBA00022989"/>
    </source>
</evidence>
<comment type="caution">
    <text evidence="10">The sequence shown here is derived from an EMBL/GenBank/DDBJ whole genome shotgun (WGS) entry which is preliminary data.</text>
</comment>
<evidence type="ECO:0000256" key="4">
    <source>
        <dbReference type="ARBA" id="ARBA00022679"/>
    </source>
</evidence>
<sequence length="570" mass="65809">MRFSLSGIRFLAIVALLLGIFFRFINLDQKVYWGDEAYSSLRIAGYTTEEVVEATYTGEEIGIEELQKYQRPNTERGLVDTLKVLASEDSIHPPLYYIKARFWEQLFGSSVAVKRRLPALISLFAFPCLYWLCLELFNSSLTAWIAVALVAVSPIHLLYAQEVREYSLWTVSVLLASASLLYALRVQTKRSWIIYALTLALSLYSHLFSGMVAIAQGIYVLIRERFQWSQRLKSYILAATSGLLLFSPWLFIFLNNKRQAYEQWEWTTESLSPLSFYQSWVANLIHAFLDVQVASQDPFSLVFSYDSPITYLMLLIFLLVAYAIYFLFRQAPKSVWLFVLILMAATTLPLVLLDLKSGGQRSTIARYHLPSYLGIQLAVAYLLSTKLSNIAPSRWQFMFWRLITIILISCGIISCSLVAQSDTWWTKYSDYYNVRVAKIINQSPAPLLWSDSNYNRILSMSYALDSKVRLQLVNSPEETTEFSQSKSYLQLLQTLPNPFFKNKKEVQDLSQKKLLETSKNFSDVFLLEITPPTSLLRSELQKSKNYKFELAYEEKISFKDRKTLLWRLAK</sequence>
<keyword evidence="3 10" id="KW-0328">Glycosyltransferase</keyword>
<dbReference type="GO" id="GO:0005886">
    <property type="term" value="C:plasma membrane"/>
    <property type="evidence" value="ECO:0007669"/>
    <property type="project" value="UniProtKB-SubCell"/>
</dbReference>
<evidence type="ECO:0000256" key="1">
    <source>
        <dbReference type="ARBA" id="ARBA00004651"/>
    </source>
</evidence>
<dbReference type="AlphaFoldDB" id="A0A951PNQ0"/>
<accession>A0A951PNQ0</accession>
<dbReference type="InterPro" id="IPR050297">
    <property type="entry name" value="LipidA_mod_glycosyltrf_83"/>
</dbReference>
<keyword evidence="2" id="KW-1003">Cell membrane</keyword>
<name>A0A951PNQ0_9CYAN</name>
<dbReference type="GO" id="GO:0016763">
    <property type="term" value="F:pentosyltransferase activity"/>
    <property type="evidence" value="ECO:0007669"/>
    <property type="project" value="TreeGrafter"/>
</dbReference>
<dbReference type="Proteomes" id="UP000753908">
    <property type="component" value="Unassembled WGS sequence"/>
</dbReference>
<evidence type="ECO:0000259" key="9">
    <source>
        <dbReference type="Pfam" id="PF13231"/>
    </source>
</evidence>
<feature type="transmembrane region" description="Helical" evidence="8">
    <location>
        <begin position="309"/>
        <end position="328"/>
    </location>
</feature>
<organism evidence="10 11">
    <name type="scientific">Symplocastrum torsivum CPER-KK1</name>
    <dbReference type="NCBI Taxonomy" id="450513"/>
    <lineage>
        <taxon>Bacteria</taxon>
        <taxon>Bacillati</taxon>
        <taxon>Cyanobacteriota</taxon>
        <taxon>Cyanophyceae</taxon>
        <taxon>Oscillatoriophycideae</taxon>
        <taxon>Oscillatoriales</taxon>
        <taxon>Microcoleaceae</taxon>
        <taxon>Symplocastrum</taxon>
    </lineage>
</organism>
<feature type="domain" description="Glycosyltransferase RgtA/B/C/D-like" evidence="9">
    <location>
        <begin position="92"/>
        <end position="250"/>
    </location>
</feature>
<evidence type="ECO:0000256" key="8">
    <source>
        <dbReference type="SAM" id="Phobius"/>
    </source>
</evidence>
<keyword evidence="7 8" id="KW-0472">Membrane</keyword>
<dbReference type="EMBL" id="JAHHIF010000021">
    <property type="protein sequence ID" value="MBW4546069.1"/>
    <property type="molecule type" value="Genomic_DNA"/>
</dbReference>
<feature type="transmembrane region" description="Helical" evidence="8">
    <location>
        <begin position="334"/>
        <end position="355"/>
    </location>
</feature>
<feature type="transmembrane region" description="Helical" evidence="8">
    <location>
        <begin position="397"/>
        <end position="419"/>
    </location>
</feature>
<dbReference type="InterPro" id="IPR038731">
    <property type="entry name" value="RgtA/B/C-like"/>
</dbReference>
<dbReference type="PANTHER" id="PTHR33908:SF3">
    <property type="entry name" value="UNDECAPRENYL PHOSPHATE-ALPHA-4-AMINO-4-DEOXY-L-ARABINOSE ARABINOSYL TRANSFERASE"/>
    <property type="match status" value="1"/>
</dbReference>
<gene>
    <name evidence="10" type="ORF">KME25_16715</name>
</gene>
<feature type="transmembrane region" description="Helical" evidence="8">
    <location>
        <begin position="141"/>
        <end position="160"/>
    </location>
</feature>
<dbReference type="EC" id="2.4.-.-" evidence="10"/>
<evidence type="ECO:0000256" key="7">
    <source>
        <dbReference type="ARBA" id="ARBA00023136"/>
    </source>
</evidence>